<evidence type="ECO:0000313" key="4">
    <source>
        <dbReference type="Proteomes" id="UP000198953"/>
    </source>
</evidence>
<organism evidence="3 4">
    <name type="scientific">Nonomuraea pusilla</name>
    <dbReference type="NCBI Taxonomy" id="46177"/>
    <lineage>
        <taxon>Bacteria</taxon>
        <taxon>Bacillati</taxon>
        <taxon>Actinomycetota</taxon>
        <taxon>Actinomycetes</taxon>
        <taxon>Streptosporangiales</taxon>
        <taxon>Streptosporangiaceae</taxon>
        <taxon>Nonomuraea</taxon>
    </lineage>
</organism>
<dbReference type="InterPro" id="IPR050491">
    <property type="entry name" value="AmpC-like"/>
</dbReference>
<accession>A0A1H8HE44</accession>
<dbReference type="EMBL" id="FOBF01000029">
    <property type="protein sequence ID" value="SEN54541.1"/>
    <property type="molecule type" value="Genomic_DNA"/>
</dbReference>
<protein>
    <submittedName>
        <fullName evidence="3">D-alanyl-D-alanine carboxypeptidase</fullName>
    </submittedName>
</protein>
<keyword evidence="1" id="KW-0732">Signal</keyword>
<dbReference type="Pfam" id="PF00144">
    <property type="entry name" value="Beta-lactamase"/>
    <property type="match status" value="1"/>
</dbReference>
<dbReference type="Gene3D" id="3.40.710.10">
    <property type="entry name" value="DD-peptidase/beta-lactamase superfamily"/>
    <property type="match status" value="1"/>
</dbReference>
<dbReference type="RefSeq" id="WP_082534750.1">
    <property type="nucleotide sequence ID" value="NZ_BBZG01000001.1"/>
</dbReference>
<dbReference type="SUPFAM" id="SSF56601">
    <property type="entry name" value="beta-lactamase/transpeptidase-like"/>
    <property type="match status" value="1"/>
</dbReference>
<keyword evidence="4" id="KW-1185">Reference proteome</keyword>
<gene>
    <name evidence="3" type="ORF">SAMN05660976_07778</name>
</gene>
<evidence type="ECO:0000313" key="3">
    <source>
        <dbReference type="EMBL" id="SEN54541.1"/>
    </source>
</evidence>
<dbReference type="PANTHER" id="PTHR46825:SF7">
    <property type="entry name" value="D-ALANYL-D-ALANINE CARBOXYPEPTIDASE"/>
    <property type="match status" value="1"/>
</dbReference>
<sequence>MRRFSRAVLAAGAALCVGLVPAAPAAASATTTASPVRARATGFACVAAKAAKPPVPGVVLDVHGPGVDFTGAAGNFRAGGRKLRPTDAFRAASVTKTFTAAAVLKLAEQGKVGLEDRIGEYLDPGLVKRLSVIGGRSYGETITVRQLLDHTAGLYDYAADAGWMAAVQARPHRTWTSGELLDWALTHGKPYFKPGEGYHYSDTGYVLAARIIEKATGRPLHQAYRSLLLDPLKLHDTYLERRGHQGDAPLSHPYLGETDARHWNPTFDTHGGGGLVTTAADLTAFTRALFEGRVFAKAATLRTMLTPTRQSGDEAYGLGIQRVGSGDDSLWLHPGFWGAIMAYAPARRISVVATVNQAEDGGALLTLLQDAYKLAAGGSVPACA</sequence>
<dbReference type="PANTHER" id="PTHR46825">
    <property type="entry name" value="D-ALANYL-D-ALANINE-CARBOXYPEPTIDASE/ENDOPEPTIDASE AMPH"/>
    <property type="match status" value="1"/>
</dbReference>
<dbReference type="STRING" id="46177.SAMN05660976_07778"/>
<keyword evidence="3" id="KW-0121">Carboxypeptidase</keyword>
<dbReference type="GO" id="GO:0004180">
    <property type="term" value="F:carboxypeptidase activity"/>
    <property type="evidence" value="ECO:0007669"/>
    <property type="project" value="UniProtKB-KW"/>
</dbReference>
<dbReference type="Proteomes" id="UP000198953">
    <property type="component" value="Unassembled WGS sequence"/>
</dbReference>
<feature type="domain" description="Beta-lactamase-related" evidence="2">
    <location>
        <begin position="51"/>
        <end position="360"/>
    </location>
</feature>
<dbReference type="OrthoDB" id="3863176at2"/>
<dbReference type="InterPro" id="IPR001466">
    <property type="entry name" value="Beta-lactam-related"/>
</dbReference>
<reference evidence="3 4" key="1">
    <citation type="submission" date="2016-10" db="EMBL/GenBank/DDBJ databases">
        <authorList>
            <person name="de Groot N.N."/>
        </authorList>
    </citation>
    <scope>NUCLEOTIDE SEQUENCE [LARGE SCALE GENOMIC DNA]</scope>
    <source>
        <strain evidence="3 4">DSM 43357</strain>
    </source>
</reference>
<feature type="signal peptide" evidence="1">
    <location>
        <begin position="1"/>
        <end position="22"/>
    </location>
</feature>
<name>A0A1H8HE44_9ACTN</name>
<feature type="chain" id="PRO_5038729376" evidence="1">
    <location>
        <begin position="23"/>
        <end position="384"/>
    </location>
</feature>
<evidence type="ECO:0000256" key="1">
    <source>
        <dbReference type="SAM" id="SignalP"/>
    </source>
</evidence>
<dbReference type="AlphaFoldDB" id="A0A1H8HE44"/>
<evidence type="ECO:0000259" key="2">
    <source>
        <dbReference type="Pfam" id="PF00144"/>
    </source>
</evidence>
<keyword evidence="3" id="KW-0645">Protease</keyword>
<keyword evidence="3" id="KW-0378">Hydrolase</keyword>
<proteinExistence type="predicted"/>
<dbReference type="InterPro" id="IPR012338">
    <property type="entry name" value="Beta-lactam/transpept-like"/>
</dbReference>